<dbReference type="RefSeq" id="WP_104519922.1">
    <property type="nucleotide sequence ID" value="NZ_NHRY01000182.1"/>
</dbReference>
<dbReference type="Proteomes" id="UP000239724">
    <property type="component" value="Unassembled WGS sequence"/>
</dbReference>
<keyword evidence="2" id="KW-1133">Transmembrane helix</keyword>
<feature type="transmembrane region" description="Helical" evidence="2">
    <location>
        <begin position="20"/>
        <end position="41"/>
    </location>
</feature>
<proteinExistence type="predicted"/>
<keyword evidence="2" id="KW-0472">Membrane</keyword>
<gene>
    <name evidence="3" type="ORF">CCS01_16515</name>
</gene>
<dbReference type="EMBL" id="NHRY01000182">
    <property type="protein sequence ID" value="PPQ31820.1"/>
    <property type="molecule type" value="Genomic_DNA"/>
</dbReference>
<dbReference type="AlphaFoldDB" id="A0A2S6NB20"/>
<protein>
    <submittedName>
        <fullName evidence="3">Uncharacterized protein</fullName>
    </submittedName>
</protein>
<evidence type="ECO:0000256" key="1">
    <source>
        <dbReference type="SAM" id="Coils"/>
    </source>
</evidence>
<reference evidence="3 4" key="1">
    <citation type="journal article" date="2018" name="Arch. Microbiol.">
        <title>New insights into the metabolic potential of the phototrophic purple bacterium Rhodopila globiformis DSM 161(T) from its draft genome sequence and evidence for a vanadium-dependent nitrogenase.</title>
        <authorList>
            <person name="Imhoff J.F."/>
            <person name="Rahn T."/>
            <person name="Kunzel S."/>
            <person name="Neulinger S.C."/>
        </authorList>
    </citation>
    <scope>NUCLEOTIDE SEQUENCE [LARGE SCALE GENOMIC DNA]</scope>
    <source>
        <strain evidence="3 4">DSM 161</strain>
    </source>
</reference>
<evidence type="ECO:0000313" key="4">
    <source>
        <dbReference type="Proteomes" id="UP000239724"/>
    </source>
</evidence>
<accession>A0A2S6NB20</accession>
<feature type="coiled-coil region" evidence="1">
    <location>
        <begin position="56"/>
        <end position="83"/>
    </location>
</feature>
<keyword evidence="4" id="KW-1185">Reference proteome</keyword>
<sequence>MIDFVNGVLSVLAALTPTVGPAGVALLTSNLIIGAVLIYWMRHASKERQEQADLRREQSERHMRETKEIRDEAEEKLNAFMSSHEEIIVRHNAFTQDLMSRFLHHETLTKEELADIVKELHAHSVTLARIDAVTARLK</sequence>
<keyword evidence="1" id="KW-0175">Coiled coil</keyword>
<evidence type="ECO:0000313" key="3">
    <source>
        <dbReference type="EMBL" id="PPQ31820.1"/>
    </source>
</evidence>
<comment type="caution">
    <text evidence="3">The sequence shown here is derived from an EMBL/GenBank/DDBJ whole genome shotgun (WGS) entry which is preliminary data.</text>
</comment>
<evidence type="ECO:0000256" key="2">
    <source>
        <dbReference type="SAM" id="Phobius"/>
    </source>
</evidence>
<organism evidence="3 4">
    <name type="scientific">Rhodopila globiformis</name>
    <name type="common">Rhodopseudomonas globiformis</name>
    <dbReference type="NCBI Taxonomy" id="1071"/>
    <lineage>
        <taxon>Bacteria</taxon>
        <taxon>Pseudomonadati</taxon>
        <taxon>Pseudomonadota</taxon>
        <taxon>Alphaproteobacteria</taxon>
        <taxon>Acetobacterales</taxon>
        <taxon>Acetobacteraceae</taxon>
        <taxon>Rhodopila</taxon>
    </lineage>
</organism>
<name>A0A2S6NB20_RHOGL</name>
<keyword evidence="2" id="KW-0812">Transmembrane</keyword>